<evidence type="ECO:0000256" key="9">
    <source>
        <dbReference type="RuleBase" id="RU003805"/>
    </source>
</evidence>
<dbReference type="WBParaSite" id="sdigi.contig200.g6026.t1">
    <property type="protein sequence ID" value="sdigi.contig200.g6026.t1"/>
    <property type="gene ID" value="sdigi.contig200.g6026"/>
</dbReference>
<evidence type="ECO:0000256" key="6">
    <source>
        <dbReference type="ARBA" id="ARBA00022946"/>
    </source>
</evidence>
<organism evidence="11 12">
    <name type="scientific">Setaria digitata</name>
    <dbReference type="NCBI Taxonomy" id="48799"/>
    <lineage>
        <taxon>Eukaryota</taxon>
        <taxon>Metazoa</taxon>
        <taxon>Ecdysozoa</taxon>
        <taxon>Nematoda</taxon>
        <taxon>Chromadorea</taxon>
        <taxon>Rhabditida</taxon>
        <taxon>Spirurina</taxon>
        <taxon>Spiruromorpha</taxon>
        <taxon>Filarioidea</taxon>
        <taxon>Setariidae</taxon>
        <taxon>Setaria</taxon>
    </lineage>
</organism>
<dbReference type="EC" id="2.7.7.6" evidence="2 9"/>
<comment type="similarity">
    <text evidence="1 9">Belongs to the phage and mitochondrial RNA polymerase family.</text>
</comment>
<comment type="function">
    <text evidence="9">DNA-dependent RNA polymerase catalyzes the transcription of DNA into RNA using the four ribonucleoside triphosphates as substrates.</text>
</comment>
<dbReference type="SMART" id="SM01311">
    <property type="entry name" value="RPOL_N"/>
    <property type="match status" value="1"/>
</dbReference>
<dbReference type="InterPro" id="IPR046950">
    <property type="entry name" value="DNA-dir_Rpol_C_phage-type"/>
</dbReference>
<dbReference type="PROSITE" id="PS00489">
    <property type="entry name" value="RNA_POL_PHAGE_2"/>
    <property type="match status" value="1"/>
</dbReference>
<dbReference type="AlphaFoldDB" id="A0A915PRC2"/>
<keyword evidence="3 9" id="KW-0240">DNA-directed RNA polymerase</keyword>
<dbReference type="Pfam" id="PF14700">
    <property type="entry name" value="RPOL_N"/>
    <property type="match status" value="1"/>
</dbReference>
<evidence type="ECO:0000256" key="3">
    <source>
        <dbReference type="ARBA" id="ARBA00022478"/>
    </source>
</evidence>
<evidence type="ECO:0000256" key="1">
    <source>
        <dbReference type="ARBA" id="ARBA00009493"/>
    </source>
</evidence>
<evidence type="ECO:0000256" key="8">
    <source>
        <dbReference type="ARBA" id="ARBA00048552"/>
    </source>
</evidence>
<keyword evidence="4 9" id="KW-0808">Transferase</keyword>
<keyword evidence="11" id="KW-1185">Reference proteome</keyword>
<dbReference type="InterPro" id="IPR002092">
    <property type="entry name" value="DNA-dir_Rpol_phage-type"/>
</dbReference>
<evidence type="ECO:0000259" key="10">
    <source>
        <dbReference type="SMART" id="SM01311"/>
    </source>
</evidence>
<dbReference type="PROSITE" id="PS00900">
    <property type="entry name" value="RNA_POL_PHAGE_1"/>
    <property type="match status" value="1"/>
</dbReference>
<dbReference type="GO" id="GO:0003899">
    <property type="term" value="F:DNA-directed RNA polymerase activity"/>
    <property type="evidence" value="ECO:0007669"/>
    <property type="project" value="UniProtKB-EC"/>
</dbReference>
<protein>
    <recommendedName>
        <fullName evidence="2 9">DNA-directed RNA polymerase</fullName>
        <ecNumber evidence="2 9">2.7.7.6</ecNumber>
    </recommendedName>
</protein>
<dbReference type="PANTHER" id="PTHR10102:SF0">
    <property type="entry name" value="DNA-DIRECTED RNA POLYMERASE, MITOCHONDRIAL"/>
    <property type="match status" value="1"/>
</dbReference>
<dbReference type="SUPFAM" id="SSF56672">
    <property type="entry name" value="DNA/RNA polymerases"/>
    <property type="match status" value="1"/>
</dbReference>
<keyword evidence="5 9" id="KW-0548">Nucleotidyltransferase</keyword>
<dbReference type="GO" id="GO:0006390">
    <property type="term" value="P:mitochondrial transcription"/>
    <property type="evidence" value="ECO:0007669"/>
    <property type="project" value="TreeGrafter"/>
</dbReference>
<keyword evidence="6" id="KW-0809">Transit peptide</keyword>
<dbReference type="InterPro" id="IPR037159">
    <property type="entry name" value="RNA_POL_N_sf"/>
</dbReference>
<dbReference type="PANTHER" id="PTHR10102">
    <property type="entry name" value="DNA-DIRECTED RNA POLYMERASE, MITOCHONDRIAL"/>
    <property type="match status" value="1"/>
</dbReference>
<evidence type="ECO:0000313" key="11">
    <source>
        <dbReference type="Proteomes" id="UP000887581"/>
    </source>
</evidence>
<dbReference type="Pfam" id="PF00940">
    <property type="entry name" value="RNA_pol"/>
    <property type="match status" value="1"/>
</dbReference>
<dbReference type="Gene3D" id="1.10.1320.10">
    <property type="entry name" value="DNA-directed RNA polymerase, N-terminal domain"/>
    <property type="match status" value="1"/>
</dbReference>
<dbReference type="Gene3D" id="1.10.287.280">
    <property type="match status" value="1"/>
</dbReference>
<dbReference type="Proteomes" id="UP000887581">
    <property type="component" value="Unplaced"/>
</dbReference>
<feature type="domain" description="DNA-directed RNA polymerase N-terminal" evidence="10">
    <location>
        <begin position="275"/>
        <end position="588"/>
    </location>
</feature>
<accession>A0A915PRC2</accession>
<keyword evidence="7 9" id="KW-0804">Transcription</keyword>
<dbReference type="GO" id="GO:0034245">
    <property type="term" value="C:mitochondrial DNA-directed RNA polymerase complex"/>
    <property type="evidence" value="ECO:0007669"/>
    <property type="project" value="TreeGrafter"/>
</dbReference>
<reference evidence="12" key="1">
    <citation type="submission" date="2022-11" db="UniProtKB">
        <authorList>
            <consortium name="WormBaseParasite"/>
        </authorList>
    </citation>
    <scope>IDENTIFICATION</scope>
</reference>
<dbReference type="InterPro" id="IPR029262">
    <property type="entry name" value="RPOL_N"/>
</dbReference>
<dbReference type="Gene3D" id="1.10.150.20">
    <property type="entry name" value="5' to 3' exonuclease, C-terminal subdomain"/>
    <property type="match status" value="1"/>
</dbReference>
<proteinExistence type="inferred from homology"/>
<dbReference type="InterPro" id="IPR043502">
    <property type="entry name" value="DNA/RNA_pol_sf"/>
</dbReference>
<dbReference type="FunFam" id="1.10.287.280:FF:000001">
    <property type="entry name" value="DNA-directed RNA polymerase"/>
    <property type="match status" value="1"/>
</dbReference>
<evidence type="ECO:0000313" key="12">
    <source>
        <dbReference type="WBParaSite" id="sdigi.contig200.g6026.t1"/>
    </source>
</evidence>
<name>A0A915PRC2_9BILA</name>
<evidence type="ECO:0000256" key="2">
    <source>
        <dbReference type="ARBA" id="ARBA00012418"/>
    </source>
</evidence>
<evidence type="ECO:0000256" key="5">
    <source>
        <dbReference type="ARBA" id="ARBA00022695"/>
    </source>
</evidence>
<evidence type="ECO:0000256" key="4">
    <source>
        <dbReference type="ARBA" id="ARBA00022679"/>
    </source>
</evidence>
<dbReference type="GO" id="GO:0001018">
    <property type="term" value="F:mitochondrial promoter sequence-specific DNA binding"/>
    <property type="evidence" value="ECO:0007669"/>
    <property type="project" value="TreeGrafter"/>
</dbReference>
<sequence length="1123" mass="130559">MAGNGLEIENVEARWTISTAKTKNEVVKKKSTWKERTKSLLARELKSEYKRYGDLVKRNTAQCNLIRYALRDDYRNLVAYTHAYLDSLSDKSLVDQEDDEIFSVVLLLAARQYSHYSRNQSLADSLEPLQLFFSLANLMEQMPIQGDDIKAAWILLLDHFERWIEIRTIDGRSNDIDDAHIELRRKLTSQAGLGSLPRFYNRFLFTDEDQVVIRFRERELFGKNIIYRDEEKEWPYDKELKLLSGLHEPASKDEYHGSPYSNIPLAEKQYAKKFAEQLQREADRYLFVKNFNRNSREIPVESLIKQWDWYRSILESLTLRVEELRQYPLKDFLNVVDLRICTSLMLSTVISMCAQGEELVPATTFRYSLANPILNVIGQMFLQKVSKTITKMQDEIFSDYIKYFLDPDVSRQHTVREWWMHCASRMHINPKLKLPCADFSSGIREQLGSFLASIVLEACKVHIKTGGREENIRIPVFSYKDVVNEESSVEGDVLCVTKMIKICNPMMDIVSKHQFEWMVFPTDLLPMEVPPRPWLDSGEGGPYYGSSCSVLRAHPDYPTINVNYEMKKRLKSRKQARPVFDALNDLGVTPWKINEPVLDVALQVFEMAQKKENEEFLQKLSIPIHPNCVVVPDYTANFGNVEVDELPVNEWREYSKNKFQALKKKNELNSLWCWLLYRLTMANHFKGSVLFFPHSMDFRGRVYPITPYLNHMGDDLNRSLLVFAEGRPLGNSGLQWLKLHCINLTGILKKESNMTRVAYADEMLPKILESANNPLSGEMWWMKSEEPWQTLSACIEIRNALQTDDPTTFMSHLPIYQDGSCNGLQHYAALGRDQEGGKEVNLLPTEKPSDVYSSVAFRVEQKRLEDERSSDPEVQDLALSLRSIMAGPISRKVIKQTVMTTVYGVTMNGARRQIERQLKAIGIDSDKRLKYATYLADRTFRSLNDAFTSSMKMKDWFRDCAEAIVKLMQTVEWITPLGLPVYQPYLETKMEENKVYRLPKSVKQVNAFPPNFVHSLDSTHMMLTALYCRRLGITFAAVHDCYWTHACEVDQMNKICREQFVQLHNEPLVKQCAEFFREKYLPNWLRTSMPSEEFQELRKIFTPKVRQGMLDLEAVRHSTYFFS</sequence>
<comment type="catalytic activity">
    <reaction evidence="8 9">
        <text>RNA(n) + a ribonucleoside 5'-triphosphate = RNA(n+1) + diphosphate</text>
        <dbReference type="Rhea" id="RHEA:21248"/>
        <dbReference type="Rhea" id="RHEA-COMP:14527"/>
        <dbReference type="Rhea" id="RHEA-COMP:17342"/>
        <dbReference type="ChEBI" id="CHEBI:33019"/>
        <dbReference type="ChEBI" id="CHEBI:61557"/>
        <dbReference type="ChEBI" id="CHEBI:140395"/>
        <dbReference type="EC" id="2.7.7.6"/>
    </reaction>
</comment>
<evidence type="ECO:0000256" key="7">
    <source>
        <dbReference type="ARBA" id="ARBA00023163"/>
    </source>
</evidence>